<reference evidence="1" key="1">
    <citation type="journal article" date="2020" name="Cell">
        <title>Large-Scale Comparative Analyses of Tick Genomes Elucidate Their Genetic Diversity and Vector Capacities.</title>
        <authorList>
            <consortium name="Tick Genome and Microbiome Consortium (TIGMIC)"/>
            <person name="Jia N."/>
            <person name="Wang J."/>
            <person name="Shi W."/>
            <person name="Du L."/>
            <person name="Sun Y."/>
            <person name="Zhan W."/>
            <person name="Jiang J.F."/>
            <person name="Wang Q."/>
            <person name="Zhang B."/>
            <person name="Ji P."/>
            <person name="Bell-Sakyi L."/>
            <person name="Cui X.M."/>
            <person name="Yuan T.T."/>
            <person name="Jiang B.G."/>
            <person name="Yang W.F."/>
            <person name="Lam T.T."/>
            <person name="Chang Q.C."/>
            <person name="Ding S.J."/>
            <person name="Wang X.J."/>
            <person name="Zhu J.G."/>
            <person name="Ruan X.D."/>
            <person name="Zhao L."/>
            <person name="Wei J.T."/>
            <person name="Ye R.Z."/>
            <person name="Que T.C."/>
            <person name="Du C.H."/>
            <person name="Zhou Y.H."/>
            <person name="Cheng J.X."/>
            <person name="Dai P.F."/>
            <person name="Guo W.B."/>
            <person name="Han X.H."/>
            <person name="Huang E.J."/>
            <person name="Li L.F."/>
            <person name="Wei W."/>
            <person name="Gao Y.C."/>
            <person name="Liu J.Z."/>
            <person name="Shao H.Z."/>
            <person name="Wang X."/>
            <person name="Wang C.C."/>
            <person name="Yang T.C."/>
            <person name="Huo Q.B."/>
            <person name="Li W."/>
            <person name="Chen H.Y."/>
            <person name="Chen S.E."/>
            <person name="Zhou L.G."/>
            <person name="Ni X.B."/>
            <person name="Tian J.H."/>
            <person name="Sheng Y."/>
            <person name="Liu T."/>
            <person name="Pan Y.S."/>
            <person name="Xia L.Y."/>
            <person name="Li J."/>
            <person name="Zhao F."/>
            <person name="Cao W.C."/>
        </authorList>
    </citation>
    <scope>NUCLEOTIDE SEQUENCE</scope>
    <source>
        <strain evidence="1">Rsan-2018</strain>
    </source>
</reference>
<sequence>MAAQAWQPQFDPPLPPFCAACIKSWFAEFEAALELNSIWLEEIMFEVLQYVLPPDLKRRLTYFSTGPRPYDELSDAILQFYGVKRWPCQETARTIRALSPLPISTLSLPPGWSRAPAILHLATTTR</sequence>
<reference evidence="1" key="2">
    <citation type="submission" date="2021-09" db="EMBL/GenBank/DDBJ databases">
        <authorList>
            <person name="Jia N."/>
            <person name="Wang J."/>
            <person name="Shi W."/>
            <person name="Du L."/>
            <person name="Sun Y."/>
            <person name="Zhan W."/>
            <person name="Jiang J."/>
            <person name="Wang Q."/>
            <person name="Zhang B."/>
            <person name="Ji P."/>
            <person name="Sakyi L.B."/>
            <person name="Cui X."/>
            <person name="Yuan T."/>
            <person name="Jiang B."/>
            <person name="Yang W."/>
            <person name="Lam T.T.-Y."/>
            <person name="Chang Q."/>
            <person name="Ding S."/>
            <person name="Wang X."/>
            <person name="Zhu J."/>
            <person name="Ruan X."/>
            <person name="Zhao L."/>
            <person name="Wei J."/>
            <person name="Que T."/>
            <person name="Du C."/>
            <person name="Cheng J."/>
            <person name="Dai P."/>
            <person name="Han X."/>
            <person name="Huang E."/>
            <person name="Gao Y."/>
            <person name="Liu J."/>
            <person name="Shao H."/>
            <person name="Ye R."/>
            <person name="Li L."/>
            <person name="Wei W."/>
            <person name="Wang X."/>
            <person name="Wang C."/>
            <person name="Huo Q."/>
            <person name="Li W."/>
            <person name="Guo W."/>
            <person name="Chen H."/>
            <person name="Chen S."/>
            <person name="Zhou L."/>
            <person name="Zhou L."/>
            <person name="Ni X."/>
            <person name="Tian J."/>
            <person name="Zhou Y."/>
            <person name="Sheng Y."/>
            <person name="Liu T."/>
            <person name="Pan Y."/>
            <person name="Xia L."/>
            <person name="Li J."/>
            <person name="Zhao F."/>
            <person name="Cao W."/>
        </authorList>
    </citation>
    <scope>NUCLEOTIDE SEQUENCE</scope>
    <source>
        <strain evidence="1">Rsan-2018</strain>
        <tissue evidence="1">Larvae</tissue>
    </source>
</reference>
<protein>
    <submittedName>
        <fullName evidence="1">Uncharacterized protein</fullName>
    </submittedName>
</protein>
<dbReference type="AlphaFoldDB" id="A0A9D4SYR1"/>
<evidence type="ECO:0000313" key="2">
    <source>
        <dbReference type="Proteomes" id="UP000821837"/>
    </source>
</evidence>
<name>A0A9D4SYR1_RHISA</name>
<gene>
    <name evidence="1" type="ORF">HPB52_015684</name>
</gene>
<proteinExistence type="predicted"/>
<evidence type="ECO:0000313" key="1">
    <source>
        <dbReference type="EMBL" id="KAH7957158.1"/>
    </source>
</evidence>
<dbReference type="VEuPathDB" id="VectorBase:RSAN_026006"/>
<accession>A0A9D4SYR1</accession>
<dbReference type="Proteomes" id="UP000821837">
    <property type="component" value="Unassembled WGS sequence"/>
</dbReference>
<organism evidence="1 2">
    <name type="scientific">Rhipicephalus sanguineus</name>
    <name type="common">Brown dog tick</name>
    <name type="synonym">Ixodes sanguineus</name>
    <dbReference type="NCBI Taxonomy" id="34632"/>
    <lineage>
        <taxon>Eukaryota</taxon>
        <taxon>Metazoa</taxon>
        <taxon>Ecdysozoa</taxon>
        <taxon>Arthropoda</taxon>
        <taxon>Chelicerata</taxon>
        <taxon>Arachnida</taxon>
        <taxon>Acari</taxon>
        <taxon>Parasitiformes</taxon>
        <taxon>Ixodida</taxon>
        <taxon>Ixodoidea</taxon>
        <taxon>Ixodidae</taxon>
        <taxon>Rhipicephalinae</taxon>
        <taxon>Rhipicephalus</taxon>
        <taxon>Rhipicephalus</taxon>
    </lineage>
</organism>
<keyword evidence="2" id="KW-1185">Reference proteome</keyword>
<dbReference type="EMBL" id="JABSTV010001250">
    <property type="protein sequence ID" value="KAH7957158.1"/>
    <property type="molecule type" value="Genomic_DNA"/>
</dbReference>
<comment type="caution">
    <text evidence="1">The sequence shown here is derived from an EMBL/GenBank/DDBJ whole genome shotgun (WGS) entry which is preliminary data.</text>
</comment>